<evidence type="ECO:0000313" key="3">
    <source>
        <dbReference type="RefSeq" id="XP_020008851.1"/>
    </source>
</evidence>
<dbReference type="InterPro" id="IPR025888">
    <property type="entry name" value="MEI4"/>
</dbReference>
<dbReference type="OrthoDB" id="6351423at2759"/>
<name>A0A8B7TPG1_CASCN</name>
<accession>A0A8B7TPG1</accession>
<comment type="similarity">
    <text evidence="2">Belongs to the MEI4L family.</text>
</comment>
<organism evidence="3">
    <name type="scientific">Castor canadensis</name>
    <name type="common">American beaver</name>
    <dbReference type="NCBI Taxonomy" id="51338"/>
    <lineage>
        <taxon>Eukaryota</taxon>
        <taxon>Metazoa</taxon>
        <taxon>Chordata</taxon>
        <taxon>Craniata</taxon>
        <taxon>Vertebrata</taxon>
        <taxon>Euteleostomi</taxon>
        <taxon>Mammalia</taxon>
        <taxon>Eutheria</taxon>
        <taxon>Euarchontoglires</taxon>
        <taxon>Glires</taxon>
        <taxon>Rodentia</taxon>
        <taxon>Castorimorpha</taxon>
        <taxon>Castoridae</taxon>
        <taxon>Castor</taxon>
    </lineage>
</organism>
<dbReference type="GO" id="GO:0000800">
    <property type="term" value="C:lateral element"/>
    <property type="evidence" value="ECO:0007669"/>
    <property type="project" value="TreeGrafter"/>
</dbReference>
<dbReference type="GO" id="GO:0048477">
    <property type="term" value="P:oogenesis"/>
    <property type="evidence" value="ECO:0007669"/>
    <property type="project" value="TreeGrafter"/>
</dbReference>
<keyword evidence="1" id="KW-0469">Meiosis</keyword>
<dbReference type="GO" id="GO:0042138">
    <property type="term" value="P:meiotic DNA double-strand break formation"/>
    <property type="evidence" value="ECO:0007669"/>
    <property type="project" value="InterPro"/>
</dbReference>
<dbReference type="AlphaFoldDB" id="A0A8B7TPG1"/>
<protein>
    <submittedName>
        <fullName evidence="3">Meiosis-specific protein MEI4</fullName>
    </submittedName>
</protein>
<dbReference type="Pfam" id="PF13971">
    <property type="entry name" value="Mei4"/>
    <property type="match status" value="1"/>
</dbReference>
<reference evidence="3" key="1">
    <citation type="submission" date="2025-08" db="UniProtKB">
        <authorList>
            <consortium name="RefSeq"/>
        </authorList>
    </citation>
    <scope>IDENTIFICATION</scope>
    <source>
        <tissue evidence="3">Leukocyte</tissue>
    </source>
</reference>
<gene>
    <name evidence="3" type="primary">Mei4</name>
</gene>
<dbReference type="GO" id="GO:0006310">
    <property type="term" value="P:DNA recombination"/>
    <property type="evidence" value="ECO:0007669"/>
    <property type="project" value="InterPro"/>
</dbReference>
<dbReference type="PANTHER" id="PTHR28575:SF1">
    <property type="entry name" value="MEIOSIS-SPECIFIC PROTEIN MEI4"/>
    <property type="match status" value="1"/>
</dbReference>
<dbReference type="CTD" id="101928601"/>
<dbReference type="RefSeq" id="XP_020008851.1">
    <property type="nucleotide sequence ID" value="XM_020153262.1"/>
</dbReference>
<proteinExistence type="inferred from homology"/>
<evidence type="ECO:0000256" key="1">
    <source>
        <dbReference type="ARBA" id="ARBA00023254"/>
    </source>
</evidence>
<dbReference type="KEGG" id="ccan:109677116"/>
<dbReference type="PANTHER" id="PTHR28575">
    <property type="entry name" value="MEIOSIS-SPECIFIC PROTEIN MEI4"/>
    <property type="match status" value="1"/>
</dbReference>
<evidence type="ECO:0000256" key="2">
    <source>
        <dbReference type="ARBA" id="ARBA00093453"/>
    </source>
</evidence>
<dbReference type="GO" id="GO:0007283">
    <property type="term" value="P:spermatogenesis"/>
    <property type="evidence" value="ECO:0007669"/>
    <property type="project" value="TreeGrafter"/>
</dbReference>
<sequence length="390" mass="44179">MDVQTWYFRTSKLALALAIIRSKPAEKSSREYTEYLATLVSEQESKQRSKVAALEAEVLQLHQKLLLSRICAESFKNGEYMKSLSAQEPTSSQNTLTLMDDSGCDLSNEQRTEPSELSLHSVESCTPLPFLPLPLVKRPCATTENPLSSHMQFLQHLLELKKLTESGTLKTDLIHLEKDSSTVSDSVLQLLDGLITFYRNPQLPFSKFWTEAVGTLASLTSDCNLSNHVLKKCYKKLEEFEKTLLQALLGNNNINRFQVQHYIAQSLVTLGSCSLLRKSIVSLLLSEVNSFADDLGAIDQVQASYDVTRYENTFCLFWILEQLLQIETKKDHTSCKDHDDPEIKKFLQKHDKAIFQLSDAFPLFAFYLWRLGILLNSAEIEASKNNLLPS</sequence>
<dbReference type="GO" id="GO:0007129">
    <property type="term" value="P:homologous chromosome pairing at meiosis"/>
    <property type="evidence" value="ECO:0007669"/>
    <property type="project" value="TreeGrafter"/>
</dbReference>